<dbReference type="InterPro" id="IPR005312">
    <property type="entry name" value="DUF1759"/>
</dbReference>
<dbReference type="Proteomes" id="UP000054630">
    <property type="component" value="Unassembled WGS sequence"/>
</dbReference>
<evidence type="ECO:0000313" key="2">
    <source>
        <dbReference type="EMBL" id="KRX12622.1"/>
    </source>
</evidence>
<organism evidence="2 3">
    <name type="scientific">Trichinella nelsoni</name>
    <dbReference type="NCBI Taxonomy" id="6336"/>
    <lineage>
        <taxon>Eukaryota</taxon>
        <taxon>Metazoa</taxon>
        <taxon>Ecdysozoa</taxon>
        <taxon>Nematoda</taxon>
        <taxon>Enoplea</taxon>
        <taxon>Dorylaimia</taxon>
        <taxon>Trichinellida</taxon>
        <taxon>Trichinellidae</taxon>
        <taxon>Trichinella</taxon>
    </lineage>
</organism>
<comment type="caution">
    <text evidence="2">The sequence shown here is derived from an EMBL/GenBank/DDBJ whole genome shotgun (WGS) entry which is preliminary data.</text>
</comment>
<sequence>MSTRAREKSKKLIICKERLNRLFEELDQLCVGPAEVLEIEEQISIIERLYRETDDLQVELEFSQEEEERIMTEDDCKQTGGLEDQGIASRSGPEMIPPATSIHKLAARLPRCDLPKFSGDFTEFPKLTYLRDCLTGKAADVISSLSSSNADYEVALNRLREEFDRPAKVIGHQIRKLVQAPPKDVGLRSQYDYLRFTVDALTALGKDPRKSG</sequence>
<gene>
    <name evidence="2" type="ORF">T07_920</name>
</gene>
<protein>
    <submittedName>
        <fullName evidence="2">Uncharacterized protein</fullName>
    </submittedName>
</protein>
<reference evidence="2 3" key="1">
    <citation type="submission" date="2015-01" db="EMBL/GenBank/DDBJ databases">
        <title>Evolution of Trichinella species and genotypes.</title>
        <authorList>
            <person name="Korhonen P.K."/>
            <person name="Edoardo P."/>
            <person name="Giuseppe L.R."/>
            <person name="Gasser R.B."/>
        </authorList>
    </citation>
    <scope>NUCLEOTIDE SEQUENCE [LARGE SCALE GENOMIC DNA]</scope>
    <source>
        <strain evidence="2">ISS37</strain>
    </source>
</reference>
<dbReference type="AlphaFoldDB" id="A0A0V0RDQ0"/>
<name>A0A0V0RDQ0_9BILA</name>
<evidence type="ECO:0000313" key="3">
    <source>
        <dbReference type="Proteomes" id="UP000054630"/>
    </source>
</evidence>
<proteinExistence type="predicted"/>
<evidence type="ECO:0000256" key="1">
    <source>
        <dbReference type="SAM" id="MobiDB-lite"/>
    </source>
</evidence>
<accession>A0A0V0RDQ0</accession>
<dbReference type="EMBL" id="JYDL01000314">
    <property type="protein sequence ID" value="KRX12622.1"/>
    <property type="molecule type" value="Genomic_DNA"/>
</dbReference>
<feature type="region of interest" description="Disordered" evidence="1">
    <location>
        <begin position="67"/>
        <end position="93"/>
    </location>
</feature>
<keyword evidence="3" id="KW-1185">Reference proteome</keyword>
<dbReference type="OrthoDB" id="8010063at2759"/>
<dbReference type="Pfam" id="PF03564">
    <property type="entry name" value="DUF1759"/>
    <property type="match status" value="1"/>
</dbReference>